<sequence>MRLRDRIRRWLGLAPPVRQAPLRKARGPVDHVIIIDGTMSSLEPGCESNAGLTYKLLASLPPDPGLSLYYDSGIQWVNWRSTSDVIQGRGTNRKIRRAYGFLASRYRPGDRIFLLGYSRGAYAVRSLAGIIDRIGLLTPQFATVRHIRQAYRHYERAPESDAARVFSRLYCHPHVEIEMVGVWDTVKALGLRVPLLWRLTEKQHAFHNHQLGASIRHGYQALAMDETREAFAPVLWECPPGFAGDVEQVWFRGAHGDVGGQLGGFTAARPLSNIPLVWMLEKLEACGVALPEDWRARFPCDPDAPSVGMNRGWGKLFLARRKRTIGQDVSESVHPTARAHLPKAKAKVVLTSP</sequence>
<organism evidence="2 3">
    <name type="scientific">Pseudoruegeria aquimaris</name>
    <dbReference type="NCBI Taxonomy" id="393663"/>
    <lineage>
        <taxon>Bacteria</taxon>
        <taxon>Pseudomonadati</taxon>
        <taxon>Pseudomonadota</taxon>
        <taxon>Alphaproteobacteria</taxon>
        <taxon>Rhodobacterales</taxon>
        <taxon>Roseobacteraceae</taxon>
        <taxon>Pseudoruegeria</taxon>
    </lineage>
</organism>
<dbReference type="EMBL" id="FWFQ01000031">
    <property type="protein sequence ID" value="SLN61784.1"/>
    <property type="molecule type" value="Genomic_DNA"/>
</dbReference>
<dbReference type="InterPro" id="IPR018712">
    <property type="entry name" value="Tle1-like_cat"/>
</dbReference>
<dbReference type="PANTHER" id="PTHR33840">
    <property type="match status" value="1"/>
</dbReference>
<reference evidence="2 3" key="1">
    <citation type="submission" date="2017-03" db="EMBL/GenBank/DDBJ databases">
        <authorList>
            <person name="Afonso C.L."/>
            <person name="Miller P.J."/>
            <person name="Scott M.A."/>
            <person name="Spackman E."/>
            <person name="Goraichik I."/>
            <person name="Dimitrov K.M."/>
            <person name="Suarez D.L."/>
            <person name="Swayne D.E."/>
        </authorList>
    </citation>
    <scope>NUCLEOTIDE SEQUENCE [LARGE SCALE GENOMIC DNA]</scope>
    <source>
        <strain evidence="2 3">CECT 7680</strain>
    </source>
</reference>
<protein>
    <recommendedName>
        <fullName evidence="1">T6SS Phospholipase effector Tle1-like catalytic domain-containing protein</fullName>
    </recommendedName>
</protein>
<keyword evidence="3" id="KW-1185">Reference proteome</keyword>
<proteinExistence type="predicted"/>
<dbReference type="SUPFAM" id="SSF53474">
    <property type="entry name" value="alpha/beta-Hydrolases"/>
    <property type="match status" value="1"/>
</dbReference>
<dbReference type="AlphaFoldDB" id="A0A1Y5TDU8"/>
<evidence type="ECO:0000313" key="2">
    <source>
        <dbReference type="EMBL" id="SLN61784.1"/>
    </source>
</evidence>
<dbReference type="Gene3D" id="3.40.50.1820">
    <property type="entry name" value="alpha/beta hydrolase"/>
    <property type="match status" value="1"/>
</dbReference>
<dbReference type="OrthoDB" id="4378831at2"/>
<evidence type="ECO:0000259" key="1">
    <source>
        <dbReference type="Pfam" id="PF09994"/>
    </source>
</evidence>
<accession>A0A1Y5TDU8</accession>
<dbReference type="InterPro" id="IPR029058">
    <property type="entry name" value="AB_hydrolase_fold"/>
</dbReference>
<feature type="domain" description="T6SS Phospholipase effector Tle1-like catalytic" evidence="1">
    <location>
        <begin position="32"/>
        <end position="281"/>
    </location>
</feature>
<dbReference type="Proteomes" id="UP000193409">
    <property type="component" value="Unassembled WGS sequence"/>
</dbReference>
<gene>
    <name evidence="2" type="ORF">PSA7680_03254</name>
</gene>
<evidence type="ECO:0000313" key="3">
    <source>
        <dbReference type="Proteomes" id="UP000193409"/>
    </source>
</evidence>
<dbReference type="Pfam" id="PF09994">
    <property type="entry name" value="T6SS_Tle1-like_cat"/>
    <property type="match status" value="1"/>
</dbReference>
<name>A0A1Y5TDU8_9RHOB</name>
<dbReference type="PANTHER" id="PTHR33840:SF1">
    <property type="entry name" value="TLE1 PHOSPHOLIPASE DOMAIN-CONTAINING PROTEIN"/>
    <property type="match status" value="1"/>
</dbReference>
<dbReference type="RefSeq" id="WP_085869745.1">
    <property type="nucleotide sequence ID" value="NZ_FWFQ01000031.1"/>
</dbReference>